<dbReference type="OrthoDB" id="6616551at2759"/>
<proteinExistence type="predicted"/>
<keyword evidence="3" id="KW-1185">Reference proteome</keyword>
<dbReference type="EMBL" id="VYZN01000032">
    <property type="protein sequence ID" value="KAE9533675.1"/>
    <property type="molecule type" value="Genomic_DNA"/>
</dbReference>
<dbReference type="InterPro" id="IPR025398">
    <property type="entry name" value="DUF4371"/>
</dbReference>
<dbReference type="SUPFAM" id="SSF53098">
    <property type="entry name" value="Ribonuclease H-like"/>
    <property type="match status" value="1"/>
</dbReference>
<dbReference type="PANTHER" id="PTHR45749:SF21">
    <property type="entry name" value="DUF4371 DOMAIN-CONTAINING PROTEIN"/>
    <property type="match status" value="1"/>
</dbReference>
<organism evidence="2 3">
    <name type="scientific">Aphis glycines</name>
    <name type="common">Soybean aphid</name>
    <dbReference type="NCBI Taxonomy" id="307491"/>
    <lineage>
        <taxon>Eukaryota</taxon>
        <taxon>Metazoa</taxon>
        <taxon>Ecdysozoa</taxon>
        <taxon>Arthropoda</taxon>
        <taxon>Hexapoda</taxon>
        <taxon>Insecta</taxon>
        <taxon>Pterygota</taxon>
        <taxon>Neoptera</taxon>
        <taxon>Paraneoptera</taxon>
        <taxon>Hemiptera</taxon>
        <taxon>Sternorrhyncha</taxon>
        <taxon>Aphidomorpha</taxon>
        <taxon>Aphidoidea</taxon>
        <taxon>Aphididae</taxon>
        <taxon>Aphidini</taxon>
        <taxon>Aphis</taxon>
        <taxon>Aphis</taxon>
    </lineage>
</organism>
<accession>A0A6G0TL22</accession>
<dbReference type="Pfam" id="PF14291">
    <property type="entry name" value="DUF4371"/>
    <property type="match status" value="1"/>
</dbReference>
<dbReference type="AlphaFoldDB" id="A0A6G0TL22"/>
<name>A0A6G0TL22_APHGL</name>
<dbReference type="Proteomes" id="UP000475862">
    <property type="component" value="Unassembled WGS sequence"/>
</dbReference>
<dbReference type="PANTHER" id="PTHR45749">
    <property type="match status" value="1"/>
</dbReference>
<dbReference type="InterPro" id="IPR012337">
    <property type="entry name" value="RNaseH-like_sf"/>
</dbReference>
<sequence length="452" mass="51300">MPKVNKNKKPIGGAEKVRIKKQIMLQNEAKSCSNILSMFSKSKDKGDIISSISTKNDQDILCSSNTELALNVDDDITEIHTTVCTIVESSSMPSNFNYFQKPFTTKLEQFFEFHPQQPEFVPQFKSSKAFYGKNNIQRRWLSYDTTSESLFCSVCLAFSSDKNVFVEGLNVWSHVYQRIHEHEISKCHTLWSVSFLNYSNKKTIDYRLFTDQLHKKKSEVTKNLNIVERVIDLIKLIGKRGLSFRGHLNECSRTIKNHGRGKGKGRGSSLTFISKTTVDMIIDSINVLMKKPIANDVRESGMFSIQLDTTQDISVQDQCSVVVRYVNSKGVQEKLLSVVNIQKSTGKNFADMLANILNENDLDVKKCVGNATDGAANMQGQFNGFSAWLEKLSPNQVHIWCYAHILNLVVIEFTKFPLNAAALFVTLNDIAIFFKESYNRMNTWVDIVDTND</sequence>
<gene>
    <name evidence="2" type="ORF">AGLY_009024</name>
</gene>
<evidence type="ECO:0000313" key="2">
    <source>
        <dbReference type="EMBL" id="KAE9533675.1"/>
    </source>
</evidence>
<comment type="caution">
    <text evidence="2">The sequence shown here is derived from an EMBL/GenBank/DDBJ whole genome shotgun (WGS) entry which is preliminary data.</text>
</comment>
<reference evidence="2 3" key="1">
    <citation type="submission" date="2019-08" db="EMBL/GenBank/DDBJ databases">
        <title>The genome of the soybean aphid Biotype 1, its phylome, world population structure and adaptation to the North American continent.</title>
        <authorList>
            <person name="Giordano R."/>
            <person name="Donthu R.K."/>
            <person name="Hernandez A.G."/>
            <person name="Wright C.L."/>
            <person name="Zimin A.V."/>
        </authorList>
    </citation>
    <scope>NUCLEOTIDE SEQUENCE [LARGE SCALE GENOMIC DNA]</scope>
    <source>
        <tissue evidence="2">Whole aphids</tissue>
    </source>
</reference>
<evidence type="ECO:0000259" key="1">
    <source>
        <dbReference type="Pfam" id="PF14291"/>
    </source>
</evidence>
<feature type="domain" description="DUF4371" evidence="1">
    <location>
        <begin position="299"/>
        <end position="384"/>
    </location>
</feature>
<protein>
    <recommendedName>
        <fullName evidence="1">DUF4371 domain-containing protein</fullName>
    </recommendedName>
</protein>
<evidence type="ECO:0000313" key="3">
    <source>
        <dbReference type="Proteomes" id="UP000475862"/>
    </source>
</evidence>